<dbReference type="AlphaFoldDB" id="A0A508AUG1"/>
<keyword evidence="2" id="KW-0175">Coiled coil</keyword>
<comment type="subcellular location">
    <subcellularLocation>
        <location evidence="1">Cell envelope</location>
    </subcellularLocation>
</comment>
<comment type="caution">
    <text evidence="4">The sequence shown here is derived from an EMBL/GenBank/DDBJ whole genome shotgun (WGS) entry which is preliminary data.</text>
</comment>
<reference evidence="4 5" key="1">
    <citation type="submission" date="2019-10" db="EMBL/GenBank/DDBJ databases">
        <title>Lysobacter alkalisoli sp. nov., isolated from saline-alkaline soil.</title>
        <authorList>
            <person name="Sun J.-Q."/>
        </authorList>
    </citation>
    <scope>NUCLEOTIDE SEQUENCE [LARGE SCALE GENOMIC DNA]</scope>
    <source>
        <strain evidence="4 5">KCTC 42381</strain>
    </source>
</reference>
<dbReference type="Gene3D" id="1.10.287.470">
    <property type="entry name" value="Helix hairpin bin"/>
    <property type="match status" value="1"/>
</dbReference>
<proteinExistence type="predicted"/>
<dbReference type="InterPro" id="IPR050465">
    <property type="entry name" value="UPF0194_transport"/>
</dbReference>
<dbReference type="Gene3D" id="2.40.420.20">
    <property type="match status" value="1"/>
</dbReference>
<dbReference type="Proteomes" id="UP000320431">
    <property type="component" value="Unassembled WGS sequence"/>
</dbReference>
<dbReference type="GO" id="GO:0030313">
    <property type="term" value="C:cell envelope"/>
    <property type="evidence" value="ECO:0007669"/>
    <property type="project" value="UniProtKB-SubCell"/>
</dbReference>
<protein>
    <submittedName>
        <fullName evidence="4">HlyD family efflux transporter periplasmic adaptor subunit</fullName>
    </submittedName>
</protein>
<sequence length="405" mass="44556">MLAASGVVAALLVLGVSVGNRAGGQEQKLSARTLTTATVREGRFDETLSVRGTLGSRMTIYLDTIAGGFVEEKFVQPGVFVEKGQPLVRLANTNLQLDVISREAQIAEQINFQRNNQLLAENSRLQLRTDILDNENRAAHIRDKIARLKPLVEQALVASREMTELEEDLRYYTERNRIARERQRQEEAIRARQEVQMRDSIAVLEKNLAESRRVLDQLTVKAPEAGFLSQFDVELGESKTPGTRLGQIDVPGSYRVVAALDEYYLNRVSIGLPAILTINGKRVEASVSKIDGRVEAGKFQVDVDLPEEFGSDGEIKVGQGIDIDFVLGAGSDKALMIPRGAFLTDTGGNWIFVLDKDGDGAERRSIKLGERNKDDVQVVSGLEAGEVVIVSSYSAFDKADNLILN</sequence>
<evidence type="ECO:0000313" key="5">
    <source>
        <dbReference type="Proteomes" id="UP000320431"/>
    </source>
</evidence>
<dbReference type="Gene3D" id="2.40.30.170">
    <property type="match status" value="1"/>
</dbReference>
<organism evidence="4 5">
    <name type="scientific">Marilutibacter maris</name>
    <dbReference type="NCBI Taxonomy" id="1605891"/>
    <lineage>
        <taxon>Bacteria</taxon>
        <taxon>Pseudomonadati</taxon>
        <taxon>Pseudomonadota</taxon>
        <taxon>Gammaproteobacteria</taxon>
        <taxon>Lysobacterales</taxon>
        <taxon>Lysobacteraceae</taxon>
        <taxon>Marilutibacter</taxon>
    </lineage>
</organism>
<dbReference type="PANTHER" id="PTHR32347:SF23">
    <property type="entry name" value="BLL5650 PROTEIN"/>
    <property type="match status" value="1"/>
</dbReference>
<evidence type="ECO:0000256" key="1">
    <source>
        <dbReference type="ARBA" id="ARBA00004196"/>
    </source>
</evidence>
<dbReference type="SUPFAM" id="SSF111369">
    <property type="entry name" value="HlyD-like secretion proteins"/>
    <property type="match status" value="1"/>
</dbReference>
<dbReference type="PANTHER" id="PTHR32347">
    <property type="entry name" value="EFFLUX SYSTEM COMPONENT YKNX-RELATED"/>
    <property type="match status" value="1"/>
</dbReference>
<gene>
    <name evidence="4" type="ORF">FKV24_007825</name>
</gene>
<evidence type="ECO:0000313" key="4">
    <source>
        <dbReference type="EMBL" id="KAB8191700.1"/>
    </source>
</evidence>
<name>A0A508AUG1_9GAMM</name>
<dbReference type="EMBL" id="VICD02000122">
    <property type="protein sequence ID" value="KAB8191700.1"/>
    <property type="molecule type" value="Genomic_DNA"/>
</dbReference>
<dbReference type="Pfam" id="PF25967">
    <property type="entry name" value="RND-MFP_C"/>
    <property type="match status" value="1"/>
</dbReference>
<dbReference type="Gene3D" id="2.40.50.100">
    <property type="match status" value="1"/>
</dbReference>
<evidence type="ECO:0000256" key="2">
    <source>
        <dbReference type="ARBA" id="ARBA00023054"/>
    </source>
</evidence>
<dbReference type="InterPro" id="IPR058627">
    <property type="entry name" value="MdtA-like_C"/>
</dbReference>
<feature type="domain" description="Multidrug resistance protein MdtA-like C-terminal permuted SH3" evidence="3">
    <location>
        <begin position="334"/>
        <end position="391"/>
    </location>
</feature>
<accession>A0A508AUG1</accession>
<evidence type="ECO:0000259" key="3">
    <source>
        <dbReference type="Pfam" id="PF25967"/>
    </source>
</evidence>